<dbReference type="AlphaFoldDB" id="A0A1G8R1K1"/>
<sequence length="72" mass="8339">MNVELQLRFRNEEERMPTITVNNPDEGLESEQLEDVMDQIIDHNVFYTSGGELVEKVDARIVSRSVEPIYEA</sequence>
<dbReference type="Proteomes" id="UP000198853">
    <property type="component" value="Unassembled WGS sequence"/>
</dbReference>
<accession>A0A1G8R1K1</accession>
<name>A0A1G8R1K1_9BACI</name>
<evidence type="ECO:0000313" key="2">
    <source>
        <dbReference type="Proteomes" id="UP000198853"/>
    </source>
</evidence>
<keyword evidence="2" id="KW-1185">Reference proteome</keyword>
<evidence type="ECO:0008006" key="3">
    <source>
        <dbReference type="Google" id="ProtNLM"/>
    </source>
</evidence>
<dbReference type="Pfam" id="PF11148">
    <property type="entry name" value="DUF2922"/>
    <property type="match status" value="1"/>
</dbReference>
<dbReference type="EMBL" id="FNEN01000015">
    <property type="protein sequence ID" value="SDJ10852.1"/>
    <property type="molecule type" value="Genomic_DNA"/>
</dbReference>
<evidence type="ECO:0000313" key="1">
    <source>
        <dbReference type="EMBL" id="SDJ10852.1"/>
    </source>
</evidence>
<gene>
    <name evidence="1" type="ORF">SAMN04488123_1158</name>
</gene>
<dbReference type="InterPro" id="IPR021321">
    <property type="entry name" value="DUF2922"/>
</dbReference>
<reference evidence="1 2" key="1">
    <citation type="submission" date="2016-10" db="EMBL/GenBank/DDBJ databases">
        <authorList>
            <person name="de Groot N.N."/>
        </authorList>
    </citation>
    <scope>NUCLEOTIDE SEQUENCE [LARGE SCALE GENOMIC DNA]</scope>
    <source>
        <strain evidence="1 2">DSM 21771</strain>
    </source>
</reference>
<organism evidence="1 2">
    <name type="scientific">Natribacillus halophilus</name>
    <dbReference type="NCBI Taxonomy" id="549003"/>
    <lineage>
        <taxon>Bacteria</taxon>
        <taxon>Bacillati</taxon>
        <taxon>Bacillota</taxon>
        <taxon>Bacilli</taxon>
        <taxon>Bacillales</taxon>
        <taxon>Bacillaceae</taxon>
        <taxon>Natribacillus</taxon>
    </lineage>
</organism>
<proteinExistence type="predicted"/>
<dbReference type="OrthoDB" id="2454247at2"/>
<dbReference type="RefSeq" id="WP_090399346.1">
    <property type="nucleotide sequence ID" value="NZ_FNEN01000015.1"/>
</dbReference>
<protein>
    <recommendedName>
        <fullName evidence="3">DUF2922 domain-containing protein</fullName>
    </recommendedName>
</protein>